<dbReference type="SUPFAM" id="SSF143100">
    <property type="entry name" value="TTHA1013/TTHA0281-like"/>
    <property type="match status" value="1"/>
</dbReference>
<dbReference type="AlphaFoldDB" id="A0A2T5IDR4"/>
<comment type="caution">
    <text evidence="2">The sequence shown here is derived from an EMBL/GenBank/DDBJ whole genome shotgun (WGS) entry which is preliminary data.</text>
</comment>
<keyword evidence="3" id="KW-1185">Reference proteome</keyword>
<gene>
    <name evidence="2" type="ORF">C8U37_1195</name>
</gene>
<protein>
    <submittedName>
        <fullName evidence="2">HicB-like antitoxin of HicAB toxin-antitoxin system</fullName>
    </submittedName>
</protein>
<dbReference type="InterPro" id="IPR035069">
    <property type="entry name" value="TTHA1013/TTHA0281-like"/>
</dbReference>
<evidence type="ECO:0000313" key="3">
    <source>
        <dbReference type="Proteomes" id="UP000244161"/>
    </source>
</evidence>
<evidence type="ECO:0000313" key="2">
    <source>
        <dbReference type="EMBL" id="PTQ81979.1"/>
    </source>
</evidence>
<dbReference type="RefSeq" id="WP_108033411.1">
    <property type="nucleotide sequence ID" value="NZ_QAOM01000019.1"/>
</dbReference>
<dbReference type="InterPro" id="IPR031807">
    <property type="entry name" value="HicB-like"/>
</dbReference>
<dbReference type="Gene3D" id="3.30.160.250">
    <property type="match status" value="1"/>
</dbReference>
<accession>A0A2T5IDR4</accession>
<proteinExistence type="predicted"/>
<dbReference type="Pfam" id="PF15919">
    <property type="entry name" value="HicB_lk_antitox"/>
    <property type="match status" value="1"/>
</dbReference>
<evidence type="ECO:0000259" key="1">
    <source>
        <dbReference type="Pfam" id="PF15919"/>
    </source>
</evidence>
<dbReference type="Proteomes" id="UP000244161">
    <property type="component" value="Unassembled WGS sequence"/>
</dbReference>
<feature type="domain" description="HicB-like antitoxin of toxin-antitoxin system" evidence="1">
    <location>
        <begin position="9"/>
        <end position="113"/>
    </location>
</feature>
<name>A0A2T5IDR4_9LACT</name>
<sequence>MAETHYVAYPAILDDTENDPGTYTVTFPDVPGAISQGFGIPEALANGAEALELMLYDEKQLPAASDLSAVKADNPEAIVSYIMIDLIAAAKKVKLPVIRKNTTIPVDLAEKAEEAGINFSATLTEALKEKLFYSQLESRFNDGLGDLIHSDEVIESNQVDNPFSSFSDKELFE</sequence>
<reference evidence="2 3" key="1">
    <citation type="submission" date="2018-04" db="EMBL/GenBank/DDBJ databases">
        <title>Genomic Encyclopedia of Archaeal and Bacterial Type Strains, Phase II (KMG-II): from individual species to whole genera.</title>
        <authorList>
            <person name="Goeker M."/>
        </authorList>
    </citation>
    <scope>NUCLEOTIDE SEQUENCE [LARGE SCALE GENOMIC DNA]</scope>
    <source>
        <strain evidence="2 3">DSM 18806</strain>
    </source>
</reference>
<organism evidence="2 3">
    <name type="scientific">Trichococcus patagoniensis</name>
    <dbReference type="NCBI Taxonomy" id="382641"/>
    <lineage>
        <taxon>Bacteria</taxon>
        <taxon>Bacillati</taxon>
        <taxon>Bacillota</taxon>
        <taxon>Bacilli</taxon>
        <taxon>Lactobacillales</taxon>
        <taxon>Carnobacteriaceae</taxon>
        <taxon>Trichococcus</taxon>
    </lineage>
</organism>
<dbReference type="OrthoDB" id="5419659at2"/>
<dbReference type="EMBL" id="QAOM01000019">
    <property type="protein sequence ID" value="PTQ81979.1"/>
    <property type="molecule type" value="Genomic_DNA"/>
</dbReference>